<gene>
    <name evidence="3" type="ORF">ADH66_16055</name>
    <name evidence="4" type="ORF">I5Q82_06430</name>
</gene>
<keyword evidence="2" id="KW-0119">Carbohydrate metabolism</keyword>
<reference evidence="4 6" key="3">
    <citation type="submission" date="2020-11" db="EMBL/GenBank/DDBJ databases">
        <title>Closed and high quality bacterial genomes of the OMM12 community.</title>
        <authorList>
            <person name="Marbouty M."/>
            <person name="Lamy-Besnier Q."/>
            <person name="Debarbieux L."/>
            <person name="Koszul R."/>
        </authorList>
    </citation>
    <scope>NUCLEOTIDE SEQUENCE [LARGE SCALE GENOMIC DNA]</scope>
    <source>
        <strain evidence="4 6">KB18</strain>
    </source>
</reference>
<sequence length="473" mass="52257">MQKARMGVLLIATNRFYHLGEDTPKGSYHQRKMREVHEYMEALEDFCDPIGLGRPAYTREDLAEALALFQREKADCIFAAFLSWTEDFLWVRFLRDVGSVPVLYALRVRESIDFADTADESDFTEFLSAGGLVGTLEGSGSVARFKPEMFETAVGTLPQLMERAKVFCAAAAMRSRLRQSVFGLLASYNEVMWSTYVDPYTLFQKAGPELRFLSVVTLVQEVEKVPAEQVEQACKTLSERYTVLPDVYQEKFKASVRASIALENTGRSAGVDMVVLNDVDPVLLTKVGLRPGFIPTPAGGDIPVVPEGDIGGGLAVYILRELTGKPVSFIEPFHMDLPNNCFAGGHAGPNDYTDPAGSVMIARDVRFAKTSYKHAGAPFAWYLLPPGRKTLLHISQKDGGFKMVCALVDALPAKHFITSYSHGLFRPVGQDMPSFFHKLINEGVTQHYAVADGEHIAELEALAGLMGFSFVRL</sequence>
<organism evidence="4 6">
    <name type="scientific">Acutalibacter muris</name>
    <dbReference type="NCBI Taxonomy" id="1796620"/>
    <lineage>
        <taxon>Bacteria</taxon>
        <taxon>Bacillati</taxon>
        <taxon>Bacillota</taxon>
        <taxon>Clostridia</taxon>
        <taxon>Eubacteriales</taxon>
        <taxon>Acutalibacteraceae</taxon>
        <taxon>Acutalibacter</taxon>
    </lineage>
</organism>
<dbReference type="SUPFAM" id="SSF53743">
    <property type="entry name" value="FucI/AraA N-terminal and middle domains"/>
    <property type="match status" value="1"/>
</dbReference>
<name>A0A1Z2XUA3_9FIRM</name>
<dbReference type="KEGG" id="amur:ADH66_16055"/>
<dbReference type="Proteomes" id="UP000196710">
    <property type="component" value="Chromosome"/>
</dbReference>
<reference evidence="5" key="2">
    <citation type="submission" date="2017-05" db="EMBL/GenBank/DDBJ databases">
        <title>Improved OligoMM genomes.</title>
        <authorList>
            <person name="Garzetti D."/>
        </authorList>
    </citation>
    <scope>NUCLEOTIDE SEQUENCE [LARGE SCALE GENOMIC DNA]</scope>
    <source>
        <strain evidence="5">KB18</strain>
    </source>
</reference>
<proteinExistence type="predicted"/>
<keyword evidence="5" id="KW-1185">Reference proteome</keyword>
<dbReference type="EMBL" id="CP021422">
    <property type="protein sequence ID" value="ASB42034.1"/>
    <property type="molecule type" value="Genomic_DNA"/>
</dbReference>
<evidence type="ECO:0000256" key="2">
    <source>
        <dbReference type="ARBA" id="ARBA00023277"/>
    </source>
</evidence>
<evidence type="ECO:0000313" key="6">
    <source>
        <dbReference type="Proteomes" id="UP000596035"/>
    </source>
</evidence>
<dbReference type="Proteomes" id="UP000596035">
    <property type="component" value="Chromosome"/>
</dbReference>
<accession>A0A1Z2XUA3</accession>
<evidence type="ECO:0000313" key="5">
    <source>
        <dbReference type="Proteomes" id="UP000196710"/>
    </source>
</evidence>
<dbReference type="AlphaFoldDB" id="A0A1Z2XUA3"/>
<reference evidence="3" key="1">
    <citation type="journal article" date="2017" name="Genome Announc.">
        <title>High-Quality Whole-Genome Sequences of the Oligo-Mouse-Microbiota Bacterial Community.</title>
        <authorList>
            <person name="Garzetti D."/>
            <person name="Brugiroux S."/>
            <person name="Bunk B."/>
            <person name="Pukall R."/>
            <person name="McCoy K.D."/>
            <person name="Macpherson A.J."/>
            <person name="Stecher B."/>
        </authorList>
    </citation>
    <scope>NUCLEOTIDE SEQUENCE</scope>
    <source>
        <strain evidence="3">KB18</strain>
    </source>
</reference>
<dbReference type="RefSeq" id="WP_066538760.1">
    <property type="nucleotide sequence ID" value="NZ_CP021422.1"/>
</dbReference>
<evidence type="ECO:0000256" key="1">
    <source>
        <dbReference type="ARBA" id="ARBA00023235"/>
    </source>
</evidence>
<dbReference type="InterPro" id="IPR009015">
    <property type="entry name" value="Fucose_isomerase_N/cen_sf"/>
</dbReference>
<evidence type="ECO:0000313" key="4">
    <source>
        <dbReference type="EMBL" id="QQR31302.1"/>
    </source>
</evidence>
<dbReference type="EMBL" id="CP065321">
    <property type="protein sequence ID" value="QQR31302.1"/>
    <property type="molecule type" value="Genomic_DNA"/>
</dbReference>
<evidence type="ECO:0008006" key="7">
    <source>
        <dbReference type="Google" id="ProtNLM"/>
    </source>
</evidence>
<dbReference type="GO" id="GO:0016861">
    <property type="term" value="F:intramolecular oxidoreductase activity, interconverting aldoses and ketoses"/>
    <property type="evidence" value="ECO:0007669"/>
    <property type="project" value="InterPro"/>
</dbReference>
<dbReference type="GO" id="GO:0005996">
    <property type="term" value="P:monosaccharide metabolic process"/>
    <property type="evidence" value="ECO:0007669"/>
    <property type="project" value="InterPro"/>
</dbReference>
<protein>
    <recommendedName>
        <fullName evidence="7">L-fucose isomerase C-terminal domain-containing protein</fullName>
    </recommendedName>
</protein>
<keyword evidence="1" id="KW-0413">Isomerase</keyword>
<evidence type="ECO:0000313" key="3">
    <source>
        <dbReference type="EMBL" id="ASB42034.1"/>
    </source>
</evidence>
<dbReference type="GO" id="GO:0005737">
    <property type="term" value="C:cytoplasm"/>
    <property type="evidence" value="ECO:0007669"/>
    <property type="project" value="InterPro"/>
</dbReference>